<gene>
    <name evidence="2" type="ORF">CesoFtcFv8_006663</name>
</gene>
<sequence>MEYRSPGKGQIRETSGRMLGHLARRESRGSLGTALGKSENPPEKGSIDPAGRLMEPEQESTAGNRVPNVLPGCCLLP</sequence>
<keyword evidence="3" id="KW-1185">Reference proteome</keyword>
<accession>A0AAN8CPJ3</accession>
<feature type="compositionally biased region" description="Basic and acidic residues" evidence="1">
    <location>
        <begin position="1"/>
        <end position="15"/>
    </location>
</feature>
<evidence type="ECO:0000313" key="2">
    <source>
        <dbReference type="EMBL" id="KAK5905173.1"/>
    </source>
</evidence>
<proteinExistence type="predicted"/>
<name>A0AAN8CPJ3_9TELE</name>
<comment type="caution">
    <text evidence="2">The sequence shown here is derived from an EMBL/GenBank/DDBJ whole genome shotgun (WGS) entry which is preliminary data.</text>
</comment>
<evidence type="ECO:0000313" key="3">
    <source>
        <dbReference type="Proteomes" id="UP001335648"/>
    </source>
</evidence>
<dbReference type="AlphaFoldDB" id="A0AAN8CPJ3"/>
<dbReference type="EMBL" id="JAULUE010002050">
    <property type="protein sequence ID" value="KAK5905173.1"/>
    <property type="molecule type" value="Genomic_DNA"/>
</dbReference>
<evidence type="ECO:0000256" key="1">
    <source>
        <dbReference type="SAM" id="MobiDB-lite"/>
    </source>
</evidence>
<protein>
    <submittedName>
        <fullName evidence="2">Uncharacterized protein</fullName>
    </submittedName>
</protein>
<reference evidence="2 3" key="1">
    <citation type="journal article" date="2023" name="Mol. Biol. Evol.">
        <title>Genomics of Secondarily Temperate Adaptation in the Only Non-Antarctic Icefish.</title>
        <authorList>
            <person name="Rivera-Colon A.G."/>
            <person name="Rayamajhi N."/>
            <person name="Minhas B.F."/>
            <person name="Madrigal G."/>
            <person name="Bilyk K.T."/>
            <person name="Yoon V."/>
            <person name="Hune M."/>
            <person name="Gregory S."/>
            <person name="Cheng C.H.C."/>
            <person name="Catchen J.M."/>
        </authorList>
    </citation>
    <scope>NUCLEOTIDE SEQUENCE [LARGE SCALE GENOMIC DNA]</scope>
    <source>
        <strain evidence="2">JC2023a</strain>
    </source>
</reference>
<feature type="region of interest" description="Disordered" evidence="1">
    <location>
        <begin position="1"/>
        <end position="67"/>
    </location>
</feature>
<dbReference type="Proteomes" id="UP001335648">
    <property type="component" value="Unassembled WGS sequence"/>
</dbReference>
<organism evidence="2 3">
    <name type="scientific">Champsocephalus esox</name>
    <name type="common">pike icefish</name>
    <dbReference type="NCBI Taxonomy" id="159716"/>
    <lineage>
        <taxon>Eukaryota</taxon>
        <taxon>Metazoa</taxon>
        <taxon>Chordata</taxon>
        <taxon>Craniata</taxon>
        <taxon>Vertebrata</taxon>
        <taxon>Euteleostomi</taxon>
        <taxon>Actinopterygii</taxon>
        <taxon>Neopterygii</taxon>
        <taxon>Teleostei</taxon>
        <taxon>Neoteleostei</taxon>
        <taxon>Acanthomorphata</taxon>
        <taxon>Eupercaria</taxon>
        <taxon>Perciformes</taxon>
        <taxon>Notothenioidei</taxon>
        <taxon>Channichthyidae</taxon>
        <taxon>Champsocephalus</taxon>
    </lineage>
</organism>